<dbReference type="AlphaFoldDB" id="A0A0L0SBC7"/>
<name>A0A0L0SBC7_ALLM3</name>
<sequence length="61" mass="6292">MARLTVTSVAASPDGKLFTNRLACRPGDGSNLVAPCTSPQVPVKSFGGIESRSWCASAPMP</sequence>
<keyword evidence="2" id="KW-1185">Reference proteome</keyword>
<dbReference type="EMBL" id="GG745335">
    <property type="protein sequence ID" value="KNE59709.1"/>
    <property type="molecule type" value="Genomic_DNA"/>
</dbReference>
<reference evidence="2" key="2">
    <citation type="submission" date="2009-11" db="EMBL/GenBank/DDBJ databases">
        <title>The Genome Sequence of Allomyces macrogynus strain ATCC 38327.</title>
        <authorList>
            <consortium name="The Broad Institute Genome Sequencing Platform"/>
            <person name="Russ C."/>
            <person name="Cuomo C."/>
            <person name="Shea T."/>
            <person name="Young S.K."/>
            <person name="Zeng Q."/>
            <person name="Koehrsen M."/>
            <person name="Haas B."/>
            <person name="Borodovsky M."/>
            <person name="Guigo R."/>
            <person name="Alvarado L."/>
            <person name="Berlin A."/>
            <person name="Borenstein D."/>
            <person name="Chen Z."/>
            <person name="Engels R."/>
            <person name="Freedman E."/>
            <person name="Gellesch M."/>
            <person name="Goldberg J."/>
            <person name="Griggs A."/>
            <person name="Gujja S."/>
            <person name="Heiman D."/>
            <person name="Hepburn T."/>
            <person name="Howarth C."/>
            <person name="Jen D."/>
            <person name="Larson L."/>
            <person name="Lewis B."/>
            <person name="Mehta T."/>
            <person name="Park D."/>
            <person name="Pearson M."/>
            <person name="Roberts A."/>
            <person name="Saif S."/>
            <person name="Shenoy N."/>
            <person name="Sisk P."/>
            <person name="Stolte C."/>
            <person name="Sykes S."/>
            <person name="Walk T."/>
            <person name="White J."/>
            <person name="Yandava C."/>
            <person name="Burger G."/>
            <person name="Gray M.W."/>
            <person name="Holland P.W.H."/>
            <person name="King N."/>
            <person name="Lang F.B.F."/>
            <person name="Roger A.J."/>
            <person name="Ruiz-Trillo I."/>
            <person name="Lander E."/>
            <person name="Nusbaum C."/>
        </authorList>
    </citation>
    <scope>NUCLEOTIDE SEQUENCE [LARGE SCALE GENOMIC DNA]</scope>
    <source>
        <strain evidence="2">ATCC 38327</strain>
    </source>
</reference>
<organism evidence="1 2">
    <name type="scientific">Allomyces macrogynus (strain ATCC 38327)</name>
    <name type="common">Allomyces javanicus var. macrogynus</name>
    <dbReference type="NCBI Taxonomy" id="578462"/>
    <lineage>
        <taxon>Eukaryota</taxon>
        <taxon>Fungi</taxon>
        <taxon>Fungi incertae sedis</taxon>
        <taxon>Blastocladiomycota</taxon>
        <taxon>Blastocladiomycetes</taxon>
        <taxon>Blastocladiales</taxon>
        <taxon>Blastocladiaceae</taxon>
        <taxon>Allomyces</taxon>
    </lineage>
</organism>
<protein>
    <submittedName>
        <fullName evidence="1">Uncharacterized protein</fullName>
    </submittedName>
</protein>
<reference evidence="1 2" key="1">
    <citation type="submission" date="2009-11" db="EMBL/GenBank/DDBJ databases">
        <title>Annotation of Allomyces macrogynus ATCC 38327.</title>
        <authorList>
            <consortium name="The Broad Institute Genome Sequencing Platform"/>
            <person name="Russ C."/>
            <person name="Cuomo C."/>
            <person name="Burger G."/>
            <person name="Gray M.W."/>
            <person name="Holland P.W.H."/>
            <person name="King N."/>
            <person name="Lang F.B.F."/>
            <person name="Roger A.J."/>
            <person name="Ruiz-Trillo I."/>
            <person name="Young S.K."/>
            <person name="Zeng Q."/>
            <person name="Gargeya S."/>
            <person name="Fitzgerald M."/>
            <person name="Haas B."/>
            <person name="Abouelleil A."/>
            <person name="Alvarado L."/>
            <person name="Arachchi H.M."/>
            <person name="Berlin A."/>
            <person name="Chapman S.B."/>
            <person name="Gearin G."/>
            <person name="Goldberg J."/>
            <person name="Griggs A."/>
            <person name="Gujja S."/>
            <person name="Hansen M."/>
            <person name="Heiman D."/>
            <person name="Howarth C."/>
            <person name="Larimer J."/>
            <person name="Lui A."/>
            <person name="MacDonald P.J.P."/>
            <person name="McCowen C."/>
            <person name="Montmayeur A."/>
            <person name="Murphy C."/>
            <person name="Neiman D."/>
            <person name="Pearson M."/>
            <person name="Priest M."/>
            <person name="Roberts A."/>
            <person name="Saif S."/>
            <person name="Shea T."/>
            <person name="Sisk P."/>
            <person name="Stolte C."/>
            <person name="Sykes S."/>
            <person name="Wortman J."/>
            <person name="Nusbaum C."/>
            <person name="Birren B."/>
        </authorList>
    </citation>
    <scope>NUCLEOTIDE SEQUENCE [LARGE SCALE GENOMIC DNA]</scope>
    <source>
        <strain evidence="1 2">ATCC 38327</strain>
    </source>
</reference>
<dbReference type="VEuPathDB" id="FungiDB:AMAG_18410"/>
<proteinExistence type="predicted"/>
<evidence type="ECO:0000313" key="1">
    <source>
        <dbReference type="EMBL" id="KNE59709.1"/>
    </source>
</evidence>
<accession>A0A0L0SBC7</accession>
<evidence type="ECO:0000313" key="2">
    <source>
        <dbReference type="Proteomes" id="UP000054350"/>
    </source>
</evidence>
<gene>
    <name evidence="1" type="ORF">AMAG_18410</name>
</gene>
<dbReference type="Proteomes" id="UP000054350">
    <property type="component" value="Unassembled WGS sequence"/>
</dbReference>